<keyword evidence="1" id="KW-1133">Transmembrane helix</keyword>
<protein>
    <recommendedName>
        <fullName evidence="4">Transmembrane protein</fullName>
    </recommendedName>
</protein>
<feature type="transmembrane region" description="Helical" evidence="1">
    <location>
        <begin position="149"/>
        <end position="167"/>
    </location>
</feature>
<evidence type="ECO:0000313" key="3">
    <source>
        <dbReference type="Proteomes" id="UP001152607"/>
    </source>
</evidence>
<keyword evidence="1" id="KW-0472">Membrane</keyword>
<organism evidence="2 3">
    <name type="scientific">Periconia digitata</name>
    <dbReference type="NCBI Taxonomy" id="1303443"/>
    <lineage>
        <taxon>Eukaryota</taxon>
        <taxon>Fungi</taxon>
        <taxon>Dikarya</taxon>
        <taxon>Ascomycota</taxon>
        <taxon>Pezizomycotina</taxon>
        <taxon>Dothideomycetes</taxon>
        <taxon>Pleosporomycetidae</taxon>
        <taxon>Pleosporales</taxon>
        <taxon>Massarineae</taxon>
        <taxon>Periconiaceae</taxon>
        <taxon>Periconia</taxon>
    </lineage>
</organism>
<keyword evidence="1" id="KW-0812">Transmembrane</keyword>
<evidence type="ECO:0008006" key="4">
    <source>
        <dbReference type="Google" id="ProtNLM"/>
    </source>
</evidence>
<dbReference type="Proteomes" id="UP001152607">
    <property type="component" value="Unassembled WGS sequence"/>
</dbReference>
<proteinExistence type="predicted"/>
<evidence type="ECO:0000256" key="1">
    <source>
        <dbReference type="SAM" id="Phobius"/>
    </source>
</evidence>
<accession>A0A9W4U8G4</accession>
<dbReference type="OrthoDB" id="3786037at2759"/>
<dbReference type="AlphaFoldDB" id="A0A9W4U8G4"/>
<keyword evidence="3" id="KW-1185">Reference proteome</keyword>
<feature type="transmembrane region" description="Helical" evidence="1">
    <location>
        <begin position="125"/>
        <end position="143"/>
    </location>
</feature>
<sequence length="408" mass="45063">MSQFIPYLPIALFAESLRLRKSLLHAVASPGTPITAVTGCIKDIDLLWNFSTKDLLASSDGSSWVATSRRHGNNFPLVNTALLTQLGLIGRSRESTEVNEDAHRSTVLHITYVTPLEKPPATDSGWARLWLYLEITILLVITIEMYKCALYSGALALICMTLGILLLKIIQTYTSFVFGNRQAIALDSQLTTKSGAATDVHVVAENWNATELDVLVGYSSHLRALTNIVVQVRHRKLLRTICRSLLIVLAIQAAALASLSGESQNRERVPSTLVWLSCYLVLQLPRQIFLRQHPSAMLQDLPTEVHKAEPLVFPSRRTALAFIGAMPMTEPRAGHWDWLGGFVPANKNRQQLENLSVGATLMAGFSDMETGNLTDQKTKTMLKSIHTARSSSNYQQLSKAFCVEVGLL</sequence>
<gene>
    <name evidence="2" type="ORF">PDIGIT_LOCUS3335</name>
</gene>
<evidence type="ECO:0000313" key="2">
    <source>
        <dbReference type="EMBL" id="CAI6314182.1"/>
    </source>
</evidence>
<reference evidence="2" key="1">
    <citation type="submission" date="2023-01" db="EMBL/GenBank/DDBJ databases">
        <authorList>
            <person name="Van Ghelder C."/>
            <person name="Rancurel C."/>
        </authorList>
    </citation>
    <scope>NUCLEOTIDE SEQUENCE</scope>
    <source>
        <strain evidence="2">CNCM I-4278</strain>
    </source>
</reference>
<comment type="caution">
    <text evidence="2">The sequence shown here is derived from an EMBL/GenBank/DDBJ whole genome shotgun (WGS) entry which is preliminary data.</text>
</comment>
<name>A0A9W4U8G4_9PLEO</name>
<dbReference type="EMBL" id="CAOQHR010000002">
    <property type="protein sequence ID" value="CAI6314182.1"/>
    <property type="molecule type" value="Genomic_DNA"/>
</dbReference>